<dbReference type="SUPFAM" id="SSF103025">
    <property type="entry name" value="Folate-binding domain"/>
    <property type="match status" value="2"/>
</dbReference>
<evidence type="ECO:0000313" key="10">
    <source>
        <dbReference type="EnsemblMetazoa" id="MESCA000772-PA"/>
    </source>
</evidence>
<evidence type="ECO:0000313" key="11">
    <source>
        <dbReference type="Proteomes" id="UP000015102"/>
    </source>
</evidence>
<dbReference type="GO" id="GO:0008483">
    <property type="term" value="F:transaminase activity"/>
    <property type="evidence" value="ECO:0007669"/>
    <property type="project" value="UniProtKB-KW"/>
</dbReference>
<dbReference type="EMBL" id="CAQQ02065674">
    <property type="status" value="NOT_ANNOTATED_CDS"/>
    <property type="molecule type" value="Genomic_DNA"/>
</dbReference>
<dbReference type="EMBL" id="CAQQ02065676">
    <property type="status" value="NOT_ANNOTATED_CDS"/>
    <property type="molecule type" value="Genomic_DNA"/>
</dbReference>
<dbReference type="Pfam" id="PF01571">
    <property type="entry name" value="GCV_T"/>
    <property type="match status" value="2"/>
</dbReference>
<comment type="subunit">
    <text evidence="2">The glycine cleavage system is composed of four proteins: P, T, L and H.</text>
</comment>
<evidence type="ECO:0000256" key="8">
    <source>
        <dbReference type="ARBA" id="ARBA00047665"/>
    </source>
</evidence>
<evidence type="ECO:0000256" key="1">
    <source>
        <dbReference type="ARBA" id="ARBA00008609"/>
    </source>
</evidence>
<dbReference type="PANTHER" id="PTHR43757:SF16">
    <property type="entry name" value="AMINOMETHYLTRANSFERASE, MITOCHONDRIAL"/>
    <property type="match status" value="1"/>
</dbReference>
<evidence type="ECO:0000256" key="2">
    <source>
        <dbReference type="ARBA" id="ARBA00011690"/>
    </source>
</evidence>
<name>T1GBY1_MEGSC</name>
<accession>T1GBY1</accession>
<dbReference type="Proteomes" id="UP000015102">
    <property type="component" value="Unassembled WGS sequence"/>
</dbReference>
<dbReference type="Gene3D" id="3.30.1360.120">
    <property type="entry name" value="Probable tRNA modification gtpase trme, domain 1"/>
    <property type="match status" value="1"/>
</dbReference>
<dbReference type="GO" id="GO:0005739">
    <property type="term" value="C:mitochondrion"/>
    <property type="evidence" value="ECO:0007669"/>
    <property type="project" value="TreeGrafter"/>
</dbReference>
<dbReference type="Gene3D" id="3.30.70.1400">
    <property type="entry name" value="Aminomethyltransferase beta-barrel domains"/>
    <property type="match status" value="1"/>
</dbReference>
<dbReference type="FunFam" id="3.30.70.1400:FF:000001">
    <property type="entry name" value="Aminomethyltransferase"/>
    <property type="match status" value="2"/>
</dbReference>
<organism evidence="10 11">
    <name type="scientific">Megaselia scalaris</name>
    <name type="common">Humpbacked fly</name>
    <name type="synonym">Phora scalaris</name>
    <dbReference type="NCBI Taxonomy" id="36166"/>
    <lineage>
        <taxon>Eukaryota</taxon>
        <taxon>Metazoa</taxon>
        <taxon>Ecdysozoa</taxon>
        <taxon>Arthropoda</taxon>
        <taxon>Hexapoda</taxon>
        <taxon>Insecta</taxon>
        <taxon>Pterygota</taxon>
        <taxon>Neoptera</taxon>
        <taxon>Endopterygota</taxon>
        <taxon>Diptera</taxon>
        <taxon>Brachycera</taxon>
        <taxon>Muscomorpha</taxon>
        <taxon>Platypezoidea</taxon>
        <taxon>Phoridae</taxon>
        <taxon>Megaseliini</taxon>
        <taxon>Megaselia</taxon>
    </lineage>
</organism>
<dbReference type="STRING" id="36166.T1GBY1"/>
<comment type="similarity">
    <text evidence="1">Belongs to the GcvT family.</text>
</comment>
<protein>
    <recommendedName>
        <fullName evidence="4">Aminomethyltransferase, mitochondrial</fullName>
        <ecNumber evidence="3">2.1.2.10</ecNumber>
    </recommendedName>
    <alternativeName>
        <fullName evidence="7">Glycine cleavage system T protein</fullName>
    </alternativeName>
</protein>
<dbReference type="AlphaFoldDB" id="T1GBY1"/>
<dbReference type="PANTHER" id="PTHR43757">
    <property type="entry name" value="AMINOMETHYLTRANSFERASE"/>
    <property type="match status" value="1"/>
</dbReference>
<dbReference type="EC" id="2.1.2.10" evidence="3"/>
<keyword evidence="5" id="KW-0032">Aminotransferase</keyword>
<dbReference type="InterPro" id="IPR028896">
    <property type="entry name" value="GcvT/YgfZ/DmdA"/>
</dbReference>
<keyword evidence="6" id="KW-0808">Transferase</keyword>
<dbReference type="EMBL" id="CAQQ02065675">
    <property type="status" value="NOT_ANNOTATED_CDS"/>
    <property type="molecule type" value="Genomic_DNA"/>
</dbReference>
<keyword evidence="11" id="KW-1185">Reference proteome</keyword>
<proteinExistence type="inferred from homology"/>
<comment type="catalytic activity">
    <reaction evidence="8">
        <text>N(6)-[(R)-S(8)-aminomethyldihydrolipoyl]-L-lysyl-[protein] + (6S)-5,6,7,8-tetrahydrofolate = N(6)-[(R)-dihydrolipoyl]-L-lysyl-[protein] + (6R)-5,10-methylene-5,6,7,8-tetrahydrofolate + NH4(+)</text>
        <dbReference type="Rhea" id="RHEA:16945"/>
        <dbReference type="Rhea" id="RHEA-COMP:10475"/>
        <dbReference type="Rhea" id="RHEA-COMP:10492"/>
        <dbReference type="ChEBI" id="CHEBI:15636"/>
        <dbReference type="ChEBI" id="CHEBI:28938"/>
        <dbReference type="ChEBI" id="CHEBI:57453"/>
        <dbReference type="ChEBI" id="CHEBI:83100"/>
        <dbReference type="ChEBI" id="CHEBI:83143"/>
        <dbReference type="EC" id="2.1.2.10"/>
    </reaction>
</comment>
<feature type="domain" description="GCVT N-terminal" evidence="9">
    <location>
        <begin position="142"/>
        <end position="247"/>
    </location>
</feature>
<evidence type="ECO:0000256" key="6">
    <source>
        <dbReference type="ARBA" id="ARBA00022679"/>
    </source>
</evidence>
<evidence type="ECO:0000256" key="5">
    <source>
        <dbReference type="ARBA" id="ARBA00022576"/>
    </source>
</evidence>
<sequence>AASTAEKTALYNFHVKSKGKIVNFGGYLLPVQYEDLSISASHLHTRKHASIFDVSHMLQTYVRGKDAVQTIERICTADIKGLGANSGSLTVFTNPNGHIFDDLIVTKVNDELLYIVSNAAMKKQDMEIMENSVNDAKKNGKDVSIEGKDAVQTIERICTADIKGLGANSGSLTVFTNPNGHILDDLIVTKVNDELLYIVSNAAMKKQDMEIMENSVNDAKKNGKDVSIEFLAPVDRSLIAVQGPTAKIA</sequence>
<dbReference type="GO" id="GO:0004047">
    <property type="term" value="F:aminomethyltransferase activity"/>
    <property type="evidence" value="ECO:0007669"/>
    <property type="project" value="UniProtKB-EC"/>
</dbReference>
<dbReference type="InterPro" id="IPR006222">
    <property type="entry name" value="GCVT_N"/>
</dbReference>
<evidence type="ECO:0000256" key="7">
    <source>
        <dbReference type="ARBA" id="ARBA00031395"/>
    </source>
</evidence>
<feature type="domain" description="GCVT N-terminal" evidence="9">
    <location>
        <begin position="10"/>
        <end position="135"/>
    </location>
</feature>
<reference evidence="10" key="2">
    <citation type="submission" date="2015-06" db="UniProtKB">
        <authorList>
            <consortium name="EnsemblMetazoa"/>
        </authorList>
    </citation>
    <scope>IDENTIFICATION</scope>
</reference>
<dbReference type="EnsemblMetazoa" id="MESCA000772-RA">
    <property type="protein sequence ID" value="MESCA000772-PA"/>
    <property type="gene ID" value="MESCA000772"/>
</dbReference>
<evidence type="ECO:0000259" key="9">
    <source>
        <dbReference type="Pfam" id="PF01571"/>
    </source>
</evidence>
<evidence type="ECO:0000256" key="4">
    <source>
        <dbReference type="ARBA" id="ARBA00015825"/>
    </source>
</evidence>
<dbReference type="InterPro" id="IPR027266">
    <property type="entry name" value="TrmE/GcvT-like"/>
</dbReference>
<reference evidence="11" key="1">
    <citation type="submission" date="2013-02" db="EMBL/GenBank/DDBJ databases">
        <authorList>
            <person name="Hughes D."/>
        </authorList>
    </citation>
    <scope>NUCLEOTIDE SEQUENCE</scope>
    <source>
        <strain>Durham</strain>
        <strain evidence="11">NC isolate 2 -- Noor lab</strain>
    </source>
</reference>
<dbReference type="HOGENOM" id="CLU_1118073_0_0_1"/>
<evidence type="ECO:0000256" key="3">
    <source>
        <dbReference type="ARBA" id="ARBA00012616"/>
    </source>
</evidence>